<dbReference type="EMBL" id="MFAY01000060">
    <property type="protein sequence ID" value="OGD87360.1"/>
    <property type="molecule type" value="Genomic_DNA"/>
</dbReference>
<dbReference type="GO" id="GO:0003887">
    <property type="term" value="F:DNA-directed DNA polymerase activity"/>
    <property type="evidence" value="ECO:0007669"/>
    <property type="project" value="UniProtKB-UniRule"/>
</dbReference>
<evidence type="ECO:0000259" key="10">
    <source>
        <dbReference type="Pfam" id="PF00712"/>
    </source>
</evidence>
<dbReference type="SMART" id="SM00480">
    <property type="entry name" value="POL3Bc"/>
    <property type="match status" value="1"/>
</dbReference>
<feature type="domain" description="DNA polymerase III beta sliding clamp central" evidence="11">
    <location>
        <begin position="128"/>
        <end position="248"/>
    </location>
</feature>
<keyword evidence="6 9" id="KW-0235">DNA replication</keyword>
<dbReference type="PANTHER" id="PTHR30478">
    <property type="entry name" value="DNA POLYMERASE III SUBUNIT BETA"/>
    <property type="match status" value="1"/>
</dbReference>
<proteinExistence type="inferred from homology"/>
<dbReference type="InterPro" id="IPR022634">
    <property type="entry name" value="DNA_polIII_beta_N"/>
</dbReference>
<keyword evidence="8" id="KW-0238">DNA-binding</keyword>
<dbReference type="Pfam" id="PF02767">
    <property type="entry name" value="DNA_pol3_beta_2"/>
    <property type="match status" value="1"/>
</dbReference>
<dbReference type="InterPro" id="IPR046938">
    <property type="entry name" value="DNA_clamp_sf"/>
</dbReference>
<dbReference type="AlphaFoldDB" id="A0A1F5G646"/>
<keyword evidence="5 9" id="KW-0548">Nucleotidyltransferase</keyword>
<dbReference type="GO" id="GO:0006271">
    <property type="term" value="P:DNA strand elongation involved in DNA replication"/>
    <property type="evidence" value="ECO:0007669"/>
    <property type="project" value="TreeGrafter"/>
</dbReference>
<keyword evidence="4 9" id="KW-0808">Transferase</keyword>
<dbReference type="InterPro" id="IPR022635">
    <property type="entry name" value="DNA_polIII_beta_C"/>
</dbReference>
<dbReference type="PIRSF" id="PIRSF000804">
    <property type="entry name" value="DNA_pol_III_b"/>
    <property type="match status" value="1"/>
</dbReference>
<feature type="domain" description="DNA polymerase III beta sliding clamp N-terminal" evidence="10">
    <location>
        <begin position="1"/>
        <end position="118"/>
    </location>
</feature>
<dbReference type="Gene3D" id="3.70.10.10">
    <property type="match status" value="1"/>
</dbReference>
<comment type="subcellular location">
    <subcellularLocation>
        <location evidence="1 9">Cytoplasm</location>
    </subcellularLocation>
</comment>
<comment type="function">
    <text evidence="9">Confers DNA tethering and processivity to DNA polymerases and other proteins. Acts as a clamp, forming a ring around DNA (a reaction catalyzed by the clamp-loading complex) which diffuses in an ATP-independent manner freely and bidirectionally along dsDNA. Initially characterized for its ability to contact the catalytic subunit of DNA polymerase III (Pol III), a complex, multichain enzyme responsible for most of the replicative synthesis in bacteria; Pol III exhibits 3'-5' exonuclease proofreading activity. The beta chain is required for initiation of replication as well as for processivity of DNA replication.</text>
</comment>
<evidence type="ECO:0000256" key="8">
    <source>
        <dbReference type="ARBA" id="ARBA00023125"/>
    </source>
</evidence>
<dbReference type="Proteomes" id="UP000178577">
    <property type="component" value="Unassembled WGS sequence"/>
</dbReference>
<keyword evidence="7 9" id="KW-0239">DNA-directed DNA polymerase</keyword>
<feature type="domain" description="DNA polymerase III beta sliding clamp C-terminal" evidence="12">
    <location>
        <begin position="251"/>
        <end position="371"/>
    </location>
</feature>
<dbReference type="NCBIfam" id="TIGR00663">
    <property type="entry name" value="dnan"/>
    <property type="match status" value="1"/>
</dbReference>
<evidence type="ECO:0000256" key="6">
    <source>
        <dbReference type="ARBA" id="ARBA00022705"/>
    </source>
</evidence>
<dbReference type="GO" id="GO:0005737">
    <property type="term" value="C:cytoplasm"/>
    <property type="evidence" value="ECO:0007669"/>
    <property type="project" value="UniProtKB-SubCell"/>
</dbReference>
<keyword evidence="3 9" id="KW-0963">Cytoplasm</keyword>
<evidence type="ECO:0000256" key="4">
    <source>
        <dbReference type="ARBA" id="ARBA00022679"/>
    </source>
</evidence>
<accession>A0A1F5G646</accession>
<dbReference type="CDD" id="cd00140">
    <property type="entry name" value="beta_clamp"/>
    <property type="match status" value="1"/>
</dbReference>
<evidence type="ECO:0000256" key="2">
    <source>
        <dbReference type="ARBA" id="ARBA00010752"/>
    </source>
</evidence>
<comment type="caution">
    <text evidence="13">The sequence shown here is derived from an EMBL/GenBank/DDBJ whole genome shotgun (WGS) entry which is preliminary data.</text>
</comment>
<evidence type="ECO:0000313" key="14">
    <source>
        <dbReference type="Proteomes" id="UP000178577"/>
    </source>
</evidence>
<evidence type="ECO:0000259" key="12">
    <source>
        <dbReference type="Pfam" id="PF02768"/>
    </source>
</evidence>
<dbReference type="InterPro" id="IPR001001">
    <property type="entry name" value="DNA_polIII_beta"/>
</dbReference>
<gene>
    <name evidence="13" type="ORF">A2693_00170</name>
</gene>
<dbReference type="Pfam" id="PF00712">
    <property type="entry name" value="DNA_pol3_beta"/>
    <property type="match status" value="1"/>
</dbReference>
<comment type="similarity">
    <text evidence="2 9">Belongs to the beta sliding clamp family.</text>
</comment>
<evidence type="ECO:0000256" key="5">
    <source>
        <dbReference type="ARBA" id="ARBA00022695"/>
    </source>
</evidence>
<evidence type="ECO:0000313" key="13">
    <source>
        <dbReference type="EMBL" id="OGD87360.1"/>
    </source>
</evidence>
<evidence type="ECO:0000256" key="7">
    <source>
        <dbReference type="ARBA" id="ARBA00022932"/>
    </source>
</evidence>
<name>A0A1F5G646_9BACT</name>
<evidence type="ECO:0000256" key="9">
    <source>
        <dbReference type="PIRNR" id="PIRNR000804"/>
    </source>
</evidence>
<dbReference type="GO" id="GO:0009360">
    <property type="term" value="C:DNA polymerase III complex"/>
    <property type="evidence" value="ECO:0007669"/>
    <property type="project" value="InterPro"/>
</dbReference>
<evidence type="ECO:0000256" key="1">
    <source>
        <dbReference type="ARBA" id="ARBA00004496"/>
    </source>
</evidence>
<dbReference type="GO" id="GO:0008408">
    <property type="term" value="F:3'-5' exonuclease activity"/>
    <property type="evidence" value="ECO:0007669"/>
    <property type="project" value="InterPro"/>
</dbReference>
<reference evidence="13 14" key="1">
    <citation type="journal article" date="2016" name="Nat. Commun.">
        <title>Thousands of microbial genomes shed light on interconnected biogeochemical processes in an aquifer system.</title>
        <authorList>
            <person name="Anantharaman K."/>
            <person name="Brown C.T."/>
            <person name="Hug L.A."/>
            <person name="Sharon I."/>
            <person name="Castelle C.J."/>
            <person name="Probst A.J."/>
            <person name="Thomas B.C."/>
            <person name="Singh A."/>
            <person name="Wilkins M.J."/>
            <person name="Karaoz U."/>
            <person name="Brodie E.L."/>
            <person name="Williams K.H."/>
            <person name="Hubbard S.S."/>
            <person name="Banfield J.F."/>
        </authorList>
    </citation>
    <scope>NUCLEOTIDE SEQUENCE [LARGE SCALE GENOMIC DNA]</scope>
</reference>
<evidence type="ECO:0000259" key="11">
    <source>
        <dbReference type="Pfam" id="PF02767"/>
    </source>
</evidence>
<dbReference type="Pfam" id="PF02768">
    <property type="entry name" value="DNA_pol3_beta_3"/>
    <property type="match status" value="1"/>
</dbReference>
<organism evidence="13 14">
    <name type="scientific">Candidatus Curtissbacteria bacterium RIFCSPHIGHO2_01_FULL_40_12</name>
    <dbReference type="NCBI Taxonomy" id="1797710"/>
    <lineage>
        <taxon>Bacteria</taxon>
        <taxon>Candidatus Curtissiibacteriota</taxon>
    </lineage>
</organism>
<protein>
    <recommendedName>
        <fullName evidence="9">Beta sliding clamp</fullName>
    </recommendedName>
</protein>
<dbReference type="InterPro" id="IPR022637">
    <property type="entry name" value="DNA_polIII_beta_cen"/>
</dbReference>
<dbReference type="Gene3D" id="3.10.150.10">
    <property type="entry name" value="DNA Polymerase III, subunit A, domain 2"/>
    <property type="match status" value="1"/>
</dbReference>
<comment type="subunit">
    <text evidence="9">Forms a ring-shaped head-to-tail homodimer around DNA.</text>
</comment>
<dbReference type="GO" id="GO:0003677">
    <property type="term" value="F:DNA binding"/>
    <property type="evidence" value="ECO:0007669"/>
    <property type="project" value="UniProtKB-UniRule"/>
</dbReference>
<evidence type="ECO:0000256" key="3">
    <source>
        <dbReference type="ARBA" id="ARBA00022490"/>
    </source>
</evidence>
<dbReference type="PANTHER" id="PTHR30478:SF0">
    <property type="entry name" value="BETA SLIDING CLAMP"/>
    <property type="match status" value="1"/>
</dbReference>
<sequence>MKCKVAQNELAKALKACEKSFLVRANLPVLSNILLTISKNSLEALSTNLETATRVAVPCQGEIDGRITLPGRVFMDFIWQLPEQTLAIELLGEEVLVTTKGYSARFASMPAEEFPAIPKIESGKKIEIEASVFAKACAQVVFCAAQDEGRPTLNGILCELNKQNFSMVATDGYRLGFVTIPIAGSVSLIKMIIPAKTLGEVIKLASELEQEEDGKSLTITIADTLTQANFKLGNIEFTSRLIEGEFPNWQKIIPANFATSAKILREELTRRVRIAAVFARDSGNIVRLKLEGKKLTILATTAQVGSNETEMEAEISGKGGEIAFNYRYILEALSAIDSEVINFQMSESLTPGRITPEDTKSGLFQIIMPVRLQG</sequence>
<dbReference type="SUPFAM" id="SSF55979">
    <property type="entry name" value="DNA clamp"/>
    <property type="match status" value="3"/>
</dbReference>